<dbReference type="EMBL" id="KV749353">
    <property type="protein sequence ID" value="OCL09838.1"/>
    <property type="molecule type" value="Genomic_DNA"/>
</dbReference>
<proteinExistence type="predicted"/>
<keyword evidence="3" id="KW-1185">Reference proteome</keyword>
<evidence type="ECO:0000313" key="3">
    <source>
        <dbReference type="Proteomes" id="UP000250140"/>
    </source>
</evidence>
<dbReference type="AlphaFoldDB" id="A0A8E2F4J8"/>
<dbReference type="OrthoDB" id="2157530at2759"/>
<organism evidence="2 3">
    <name type="scientific">Glonium stellatum</name>
    <dbReference type="NCBI Taxonomy" id="574774"/>
    <lineage>
        <taxon>Eukaryota</taxon>
        <taxon>Fungi</taxon>
        <taxon>Dikarya</taxon>
        <taxon>Ascomycota</taxon>
        <taxon>Pezizomycotina</taxon>
        <taxon>Dothideomycetes</taxon>
        <taxon>Pleosporomycetidae</taxon>
        <taxon>Gloniales</taxon>
        <taxon>Gloniaceae</taxon>
        <taxon>Glonium</taxon>
    </lineage>
</organism>
<accession>A0A8E2F4J8</accession>
<dbReference type="Proteomes" id="UP000250140">
    <property type="component" value="Unassembled WGS sequence"/>
</dbReference>
<protein>
    <submittedName>
        <fullName evidence="2">HET-domain-containing protein</fullName>
    </submittedName>
</protein>
<dbReference type="PANTHER" id="PTHR24148:SF64">
    <property type="entry name" value="HETEROKARYON INCOMPATIBILITY DOMAIN-CONTAINING PROTEIN"/>
    <property type="match status" value="1"/>
</dbReference>
<gene>
    <name evidence="2" type="ORF">AOQ84DRAFT_11702</name>
</gene>
<evidence type="ECO:0000259" key="1">
    <source>
        <dbReference type="Pfam" id="PF06985"/>
    </source>
</evidence>
<dbReference type="PANTHER" id="PTHR24148">
    <property type="entry name" value="ANKYRIN REPEAT DOMAIN-CONTAINING PROTEIN 39 HOMOLOG-RELATED"/>
    <property type="match status" value="1"/>
</dbReference>
<feature type="domain" description="Heterokaryon incompatibility" evidence="1">
    <location>
        <begin position="81"/>
        <end position="240"/>
    </location>
</feature>
<evidence type="ECO:0000313" key="2">
    <source>
        <dbReference type="EMBL" id="OCL09838.1"/>
    </source>
</evidence>
<name>A0A8E2F4J8_9PEZI</name>
<dbReference type="InterPro" id="IPR052895">
    <property type="entry name" value="HetReg/Transcr_Mod"/>
</dbReference>
<dbReference type="Pfam" id="PF26639">
    <property type="entry name" value="Het-6_barrel"/>
    <property type="match status" value="1"/>
</dbReference>
<reference evidence="2 3" key="1">
    <citation type="journal article" date="2016" name="Nat. Commun.">
        <title>Ectomycorrhizal ecology is imprinted in the genome of the dominant symbiotic fungus Cenococcum geophilum.</title>
        <authorList>
            <consortium name="DOE Joint Genome Institute"/>
            <person name="Peter M."/>
            <person name="Kohler A."/>
            <person name="Ohm R.A."/>
            <person name="Kuo A."/>
            <person name="Krutzmann J."/>
            <person name="Morin E."/>
            <person name="Arend M."/>
            <person name="Barry K.W."/>
            <person name="Binder M."/>
            <person name="Choi C."/>
            <person name="Clum A."/>
            <person name="Copeland A."/>
            <person name="Grisel N."/>
            <person name="Haridas S."/>
            <person name="Kipfer T."/>
            <person name="LaButti K."/>
            <person name="Lindquist E."/>
            <person name="Lipzen A."/>
            <person name="Maire R."/>
            <person name="Meier B."/>
            <person name="Mihaltcheva S."/>
            <person name="Molinier V."/>
            <person name="Murat C."/>
            <person name="Poggeler S."/>
            <person name="Quandt C.A."/>
            <person name="Sperisen C."/>
            <person name="Tritt A."/>
            <person name="Tisserant E."/>
            <person name="Crous P.W."/>
            <person name="Henrissat B."/>
            <person name="Nehls U."/>
            <person name="Egli S."/>
            <person name="Spatafora J.W."/>
            <person name="Grigoriev I.V."/>
            <person name="Martin F.M."/>
        </authorList>
    </citation>
    <scope>NUCLEOTIDE SEQUENCE [LARGE SCALE GENOMIC DNA]</scope>
    <source>
        <strain evidence="2 3">CBS 207.34</strain>
    </source>
</reference>
<sequence>MSLVHPDHDVDLCPVRNDLPQDIIGLESKALSPPCPEYLSYQYQPLPREDCIRLLWLFPGEDDKVLSCRLLSVPLGEAPPYEALSYVWGDPTNTAEIICGQKKLSVTINLRDALRRFRLKKDYRVLWADAICIHQQNITERKQQIQLMGMIYWKADRVLVWLGQNIERDKSINPGDAFAWIREYNRIFHEKEKVFGDAHKVPPITSDDLAQLTESEVDRWEAVSALLSNPWFGRVWVMQEVGLAADALFFCGDAEIEAIELLEFFLSLLGSGQALYDHFSLNLSQVNIWTEYWTITRPEYMSIAEKSPDLSFVQILADARHLNATDPRDYIFAFLGHPTAMQFPPGQEARAGMDYGSIMSLKIGLLIQPDYTKSVQEVYTEFAVKILETTNSIYLLSYIIHFEKSIEENIPSWVPRWNLPGVYQNSLGTHPEERYYDASRGSCSRSPTFVESNKLNGLSGLQLNALFVDRIEWTYEFSAHDWAYFAFLEYDLGEGSTIYRNPIEDIWSQLSHHTVLTSDEEKNSLMAFGLTMTAGWLGDKPAEDEPEKFFRNFYAYRLRKSWKSGPRLPTSSLSHFIQAARGGDPHRFEVDVRTYTKSRTFFRTQTGLIGLGPQPTKKGDVCFILLGANTPFVLRPTSLASHYRILGEVYVHGIMRGESMAAEYSNKVEDIILC</sequence>
<dbReference type="Pfam" id="PF06985">
    <property type="entry name" value="HET"/>
    <property type="match status" value="1"/>
</dbReference>
<dbReference type="InterPro" id="IPR010730">
    <property type="entry name" value="HET"/>
</dbReference>